<dbReference type="AlphaFoldDB" id="U1QCC9"/>
<evidence type="ECO:0000313" key="3">
    <source>
        <dbReference type="Proteomes" id="UP000016481"/>
    </source>
</evidence>
<comment type="caution">
    <text evidence="2">The sequence shown here is derived from an EMBL/GenBank/DDBJ whole genome shotgun (WGS) entry which is preliminary data.</text>
</comment>
<dbReference type="HOGENOM" id="CLU_3148422_0_0_11"/>
<feature type="compositionally biased region" description="Polar residues" evidence="1">
    <location>
        <begin position="1"/>
        <end position="12"/>
    </location>
</feature>
<organism evidence="2 3">
    <name type="scientific">Actinomyces graevenitzii F0530</name>
    <dbReference type="NCBI Taxonomy" id="1321817"/>
    <lineage>
        <taxon>Bacteria</taxon>
        <taxon>Bacillati</taxon>
        <taxon>Actinomycetota</taxon>
        <taxon>Actinomycetes</taxon>
        <taxon>Actinomycetales</taxon>
        <taxon>Actinomycetaceae</taxon>
        <taxon>Actinomyces</taxon>
    </lineage>
</organism>
<reference evidence="2 3" key="1">
    <citation type="submission" date="2013-08" db="EMBL/GenBank/DDBJ databases">
        <authorList>
            <person name="Weinstock G."/>
            <person name="Sodergren E."/>
            <person name="Wylie T."/>
            <person name="Fulton L."/>
            <person name="Fulton R."/>
            <person name="Fronick C."/>
            <person name="O'Laughlin M."/>
            <person name="Godfrey J."/>
            <person name="Miner T."/>
            <person name="Herter B."/>
            <person name="Appelbaum E."/>
            <person name="Cordes M."/>
            <person name="Lek S."/>
            <person name="Wollam A."/>
            <person name="Pepin K.H."/>
            <person name="Palsikar V.B."/>
            <person name="Mitreva M."/>
            <person name="Wilson R.K."/>
        </authorList>
    </citation>
    <scope>NUCLEOTIDE SEQUENCE [LARGE SCALE GENOMIC DNA]</scope>
    <source>
        <strain evidence="2 3">F0530</strain>
    </source>
</reference>
<accession>U1QCC9</accession>
<feature type="region of interest" description="Disordered" evidence="1">
    <location>
        <begin position="1"/>
        <end position="21"/>
    </location>
</feature>
<protein>
    <submittedName>
        <fullName evidence="2">Uncharacterized protein</fullName>
    </submittedName>
</protein>
<sequence>MRPPSSGSGSQRHSCKRRVASQLHERVATVIGGHPLNLGAAVWPDGVA</sequence>
<dbReference type="EMBL" id="AWSC01000008">
    <property type="protein sequence ID" value="ERH20016.1"/>
    <property type="molecule type" value="Genomic_DNA"/>
</dbReference>
<proteinExistence type="predicted"/>
<name>U1QCC9_9ACTO</name>
<evidence type="ECO:0000313" key="2">
    <source>
        <dbReference type="EMBL" id="ERH20016.1"/>
    </source>
</evidence>
<dbReference type="Proteomes" id="UP000016481">
    <property type="component" value="Unassembled WGS sequence"/>
</dbReference>
<gene>
    <name evidence="2" type="ORF">HMPREF1978_00212</name>
</gene>
<evidence type="ECO:0000256" key="1">
    <source>
        <dbReference type="SAM" id="MobiDB-lite"/>
    </source>
</evidence>